<evidence type="ECO:0000313" key="10">
    <source>
        <dbReference type="Proteomes" id="UP000829685"/>
    </source>
</evidence>
<evidence type="ECO:0000256" key="3">
    <source>
        <dbReference type="ARBA" id="ARBA00022989"/>
    </source>
</evidence>
<dbReference type="PANTHER" id="PTHR33048">
    <property type="entry name" value="PTH11-LIKE INTEGRAL MEMBRANE PROTEIN (AFU_ORTHOLOGUE AFUA_5G11245)"/>
    <property type="match status" value="1"/>
</dbReference>
<dbReference type="PANTHER" id="PTHR33048:SF167">
    <property type="entry name" value="INTEGRAL MEMBRANE PROTEIN"/>
    <property type="match status" value="1"/>
</dbReference>
<keyword evidence="2 7" id="KW-0812">Transmembrane</keyword>
<dbReference type="Proteomes" id="UP000829685">
    <property type="component" value="Unassembled WGS sequence"/>
</dbReference>
<dbReference type="InterPro" id="IPR052337">
    <property type="entry name" value="SAT4-like"/>
</dbReference>
<dbReference type="InterPro" id="IPR049326">
    <property type="entry name" value="Rhodopsin_dom_fungi"/>
</dbReference>
<dbReference type="OrthoDB" id="5022096at2759"/>
<feature type="transmembrane region" description="Helical" evidence="7">
    <location>
        <begin position="20"/>
        <end position="42"/>
    </location>
</feature>
<keyword evidence="10" id="KW-1185">Reference proteome</keyword>
<comment type="caution">
    <text evidence="9">The sequence shown here is derived from an EMBL/GenBank/DDBJ whole genome shotgun (WGS) entry which is preliminary data.</text>
</comment>
<evidence type="ECO:0000256" key="1">
    <source>
        <dbReference type="ARBA" id="ARBA00004141"/>
    </source>
</evidence>
<gene>
    <name evidence="9" type="ORF">JX265_000088</name>
</gene>
<comment type="subcellular location">
    <subcellularLocation>
        <location evidence="1">Membrane</location>
        <topology evidence="1">Multi-pass membrane protein</topology>
    </subcellularLocation>
</comment>
<proteinExistence type="inferred from homology"/>
<dbReference type="EMBL" id="JAFIMR010000001">
    <property type="protein sequence ID" value="KAI1881262.1"/>
    <property type="molecule type" value="Genomic_DNA"/>
</dbReference>
<reference evidence="9" key="1">
    <citation type="submission" date="2021-03" db="EMBL/GenBank/DDBJ databases">
        <title>Revisited historic fungal species revealed as producer of novel bioactive compounds through whole genome sequencing and comparative genomics.</title>
        <authorList>
            <person name="Vignolle G.A."/>
            <person name="Hochenegger N."/>
            <person name="Mach R.L."/>
            <person name="Mach-Aigner A.R."/>
            <person name="Javad Rahimi M."/>
            <person name="Salim K.A."/>
            <person name="Chan C.M."/>
            <person name="Lim L.B.L."/>
            <person name="Cai F."/>
            <person name="Druzhinina I.S."/>
            <person name="U'Ren J.M."/>
            <person name="Derntl C."/>
        </authorList>
    </citation>
    <scope>NUCLEOTIDE SEQUENCE</scope>
    <source>
        <strain evidence="9">TUCIM 5799</strain>
    </source>
</reference>
<feature type="transmembrane region" description="Helical" evidence="7">
    <location>
        <begin position="54"/>
        <end position="78"/>
    </location>
</feature>
<feature type="region of interest" description="Disordered" evidence="6">
    <location>
        <begin position="181"/>
        <end position="205"/>
    </location>
</feature>
<evidence type="ECO:0000256" key="7">
    <source>
        <dbReference type="SAM" id="Phobius"/>
    </source>
</evidence>
<keyword evidence="4 7" id="KW-0472">Membrane</keyword>
<comment type="similarity">
    <text evidence="5">Belongs to the SAT4 family.</text>
</comment>
<evidence type="ECO:0000256" key="4">
    <source>
        <dbReference type="ARBA" id="ARBA00023136"/>
    </source>
</evidence>
<evidence type="ECO:0000259" key="8">
    <source>
        <dbReference type="Pfam" id="PF20684"/>
    </source>
</evidence>
<evidence type="ECO:0000256" key="5">
    <source>
        <dbReference type="ARBA" id="ARBA00038359"/>
    </source>
</evidence>
<dbReference type="Pfam" id="PF20684">
    <property type="entry name" value="Fung_rhodopsin"/>
    <property type="match status" value="1"/>
</dbReference>
<feature type="transmembrane region" description="Helical" evidence="7">
    <location>
        <begin position="98"/>
        <end position="118"/>
    </location>
</feature>
<evidence type="ECO:0000256" key="2">
    <source>
        <dbReference type="ARBA" id="ARBA00022692"/>
    </source>
</evidence>
<name>A0A9P9WY86_9PEZI</name>
<evidence type="ECO:0000313" key="9">
    <source>
        <dbReference type="EMBL" id="KAI1881262.1"/>
    </source>
</evidence>
<evidence type="ECO:0000256" key="6">
    <source>
        <dbReference type="SAM" id="MobiDB-lite"/>
    </source>
</evidence>
<dbReference type="GO" id="GO:0016020">
    <property type="term" value="C:membrane"/>
    <property type="evidence" value="ECO:0007669"/>
    <property type="project" value="UniProtKB-SubCell"/>
</dbReference>
<sequence>MPRPPGAQCFSQETFLTISTFNGVTNIITDAIFVVLPVPMIIGLQVNIRTKISLILILSLGFFACVASIVRVVIGIHVFEDPDFLWNYSFFIWNYAELHTGIIAACLPALRPLFASILESTSRHLRSAGYVGSRYGNKYGTNGVTSRSTRNGYLRQEDDAIGLDSLRKTGRLDDSSMYKARVTSTNNGGSGRRAGNDDDSSEDGLILQPTKGAITKRTQIVVSETSPGDRF</sequence>
<dbReference type="AlphaFoldDB" id="A0A9P9WY86"/>
<keyword evidence="3 7" id="KW-1133">Transmembrane helix</keyword>
<protein>
    <recommendedName>
        <fullName evidence="8">Rhodopsin domain-containing protein</fullName>
    </recommendedName>
</protein>
<organism evidence="9 10">
    <name type="scientific">Neoarthrinium moseri</name>
    <dbReference type="NCBI Taxonomy" id="1658444"/>
    <lineage>
        <taxon>Eukaryota</taxon>
        <taxon>Fungi</taxon>
        <taxon>Dikarya</taxon>
        <taxon>Ascomycota</taxon>
        <taxon>Pezizomycotina</taxon>
        <taxon>Sordariomycetes</taxon>
        <taxon>Xylariomycetidae</taxon>
        <taxon>Amphisphaeriales</taxon>
        <taxon>Apiosporaceae</taxon>
        <taxon>Neoarthrinium</taxon>
    </lineage>
</organism>
<accession>A0A9P9WY86</accession>
<feature type="domain" description="Rhodopsin" evidence="8">
    <location>
        <begin position="8"/>
        <end position="115"/>
    </location>
</feature>